<evidence type="ECO:0000313" key="14">
    <source>
        <dbReference type="EMBL" id="RWS29829.1"/>
    </source>
</evidence>
<dbReference type="GO" id="GO:0016887">
    <property type="term" value="F:ATP hydrolysis activity"/>
    <property type="evidence" value="ECO:0007669"/>
    <property type="project" value="InterPro"/>
</dbReference>
<feature type="coiled-coil region" evidence="11">
    <location>
        <begin position="237"/>
        <end position="511"/>
    </location>
</feature>
<gene>
    <name evidence="14" type="ORF">B4U80_08598</name>
</gene>
<reference evidence="14 15" key="1">
    <citation type="journal article" date="2018" name="Gigascience">
        <title>Genomes of trombidid mites reveal novel predicted allergens and laterally-transferred genes associated with secondary metabolism.</title>
        <authorList>
            <person name="Dong X."/>
            <person name="Chaisiri K."/>
            <person name="Xia D."/>
            <person name="Armstrong S.D."/>
            <person name="Fang Y."/>
            <person name="Donnelly M.J."/>
            <person name="Kadowaki T."/>
            <person name="McGarry J.W."/>
            <person name="Darby A.C."/>
            <person name="Makepeace B.L."/>
        </authorList>
    </citation>
    <scope>NUCLEOTIDE SEQUENCE [LARGE SCALE GENOMIC DNA]</scope>
    <source>
        <strain evidence="14">UoL-UT</strain>
    </source>
</reference>
<protein>
    <recommendedName>
        <fullName evidence="10">Structural maintenance of chromosomes protein</fullName>
    </recommendedName>
</protein>
<evidence type="ECO:0000256" key="9">
    <source>
        <dbReference type="ARBA" id="ARBA00023306"/>
    </source>
</evidence>
<keyword evidence="4" id="KW-0158">Chromosome</keyword>
<feature type="domain" description="SMC hinge" evidence="13">
    <location>
        <begin position="514"/>
        <end position="633"/>
    </location>
</feature>
<dbReference type="GO" id="GO:0005524">
    <property type="term" value="F:ATP binding"/>
    <property type="evidence" value="ECO:0007669"/>
    <property type="project" value="InterPro"/>
</dbReference>
<dbReference type="SMART" id="SM00968">
    <property type="entry name" value="SMC_hinge"/>
    <property type="match status" value="1"/>
</dbReference>
<evidence type="ECO:0000256" key="7">
    <source>
        <dbReference type="ARBA" id="ARBA00023054"/>
    </source>
</evidence>
<dbReference type="Gene3D" id="3.40.50.300">
    <property type="entry name" value="P-loop containing nucleotide triphosphate hydrolases"/>
    <property type="match status" value="2"/>
</dbReference>
<comment type="caution">
    <text evidence="14">The sequence shown here is derived from an EMBL/GenBank/DDBJ whole genome shotgun (WGS) entry which is preliminary data.</text>
</comment>
<evidence type="ECO:0000256" key="12">
    <source>
        <dbReference type="SAM" id="MobiDB-lite"/>
    </source>
</evidence>
<evidence type="ECO:0000256" key="6">
    <source>
        <dbReference type="ARBA" id="ARBA00022776"/>
    </source>
</evidence>
<dbReference type="GO" id="GO:0003677">
    <property type="term" value="F:DNA binding"/>
    <property type="evidence" value="ECO:0007669"/>
    <property type="project" value="TreeGrafter"/>
</dbReference>
<sequence length="1235" mass="142581">MPGYLRYIEVDNFKSYKGRQIIGPLKQFTAVIGPNGSGKSNFMDAISFVLGEKTSNLRVKKLSELIHGASIGQAVSNTASVTLVYEDSNTGRQTRFCRYVVGSSSDYKIDNNPVTKQDYASKLETLGINVKAKNFLVYQGAVESIAMKNPREITTLFEEISHSNDYKEDYVNKKVRMDRDEEALHHMYVKKKGIAAERKEAVGEINEAKKYQQLKDDLNKFQIELQLFKLYHIQKDIDDLNKDLSKRRDELNKHVKKKESNEDEIKTKKQNHNKLMKQLANIDKQIREVELNLNKKRPAYIKAKENASHTEKKLEAARKSLSMAKKQHNSQEEKINELKDELRKVNARYAEFEKEMADERASKKRDIVLEESQRKEYNRLKEEAARLSAKYLKNLDSLEREQKADVDRHENEMRKQQEIESKIRVHQNEREENLKRIEKLRDNISVSENNLQELKRKETEIDELVKFAKDRVSKISSELEGINCELGDAKVDRHEDERRKKKAEVVDHLKKLYPGVYDRMLNLCKPIHKRYNMAITRVMGKSMEAIVVDSERTARLCIQYLKDQMMEPETFLPLDYIEVKPLKERLRNIQNPKQVRLVYDVLKYEPPAITRAVLFATNNALVCESPEDANVVAFDLGDGKRYDAVALDGTFYQKCGFISGGSAELERRARRWDEKGLHSLKYKKEKLAEELKEQLKKTRKESDLMVIQSQIKGLETRLRYCKLDMQQTEKRNDEIKGVVRKQEDELDTFAPKIAEIKERMNVREVQINEIKEAMNRVEDEIFSDFCKQLGVENIRQYEERQSMESQEKENQRLTLENERNAVQSRLSYESSKDTSESVKRWQKAVESEERNLEVAREAEKREMKAIEEEMNKVESLKTEKIQKKTECDRVEDTITEEKRSLSIIQKDISAVQKGLMAIECRLESKKADRHAVLLLCKMECIDLPLVDGTFEELSGTNPESSANGTNDDDDFDEDGIGSTQKSYEHDAAIRPDYSSLSSRLRNLDDADSVRKKESELQGEINNKRDTLRKIQAPNMKALEKLDAVKDRLKETDTEVNNLRLASKQAKTAFEKVKRSRLNAFTECFEAVAQRVDSIYKSLTNNMSAQAFLVPENPEEPYLEGINYNCVAPGKRFQPMSNLSGGEKTVAALALLFAIHSYKPAPFFVLDEIDAALDNTNIGKVARFIREKTETSCQCIVISLKEEFYGHADSVVGVTTDPGDCTISHVFVADLERYKE</sequence>
<dbReference type="Proteomes" id="UP000288716">
    <property type="component" value="Unassembled WGS sequence"/>
</dbReference>
<dbReference type="PIRSF" id="PIRSF005719">
    <property type="entry name" value="SMC"/>
    <property type="match status" value="1"/>
</dbReference>
<organism evidence="14 15">
    <name type="scientific">Leptotrombidium deliense</name>
    <dbReference type="NCBI Taxonomy" id="299467"/>
    <lineage>
        <taxon>Eukaryota</taxon>
        <taxon>Metazoa</taxon>
        <taxon>Ecdysozoa</taxon>
        <taxon>Arthropoda</taxon>
        <taxon>Chelicerata</taxon>
        <taxon>Arachnida</taxon>
        <taxon>Acari</taxon>
        <taxon>Acariformes</taxon>
        <taxon>Trombidiformes</taxon>
        <taxon>Prostigmata</taxon>
        <taxon>Anystina</taxon>
        <taxon>Parasitengona</taxon>
        <taxon>Trombiculoidea</taxon>
        <taxon>Trombiculidae</taxon>
        <taxon>Leptotrombidium</taxon>
    </lineage>
</organism>
<dbReference type="InterPro" id="IPR003395">
    <property type="entry name" value="RecF/RecN/SMC_N"/>
</dbReference>
<dbReference type="SUPFAM" id="SSF52540">
    <property type="entry name" value="P-loop containing nucleoside triphosphate hydrolases"/>
    <property type="match status" value="1"/>
</dbReference>
<keyword evidence="15" id="KW-1185">Reference proteome</keyword>
<evidence type="ECO:0000256" key="2">
    <source>
        <dbReference type="ARBA" id="ARBA00004286"/>
    </source>
</evidence>
<dbReference type="Gene3D" id="3.30.70.1620">
    <property type="match status" value="1"/>
</dbReference>
<dbReference type="PANTHER" id="PTHR18937">
    <property type="entry name" value="STRUCTURAL MAINTENANCE OF CHROMOSOMES SMC FAMILY MEMBER"/>
    <property type="match status" value="1"/>
</dbReference>
<feature type="compositionally biased region" description="Polar residues" evidence="12">
    <location>
        <begin position="954"/>
        <end position="965"/>
    </location>
</feature>
<dbReference type="FunFam" id="1.20.1060.20:FF:000001">
    <property type="entry name" value="Structural maintenance of chromosomes 1A"/>
    <property type="match status" value="1"/>
</dbReference>
<dbReference type="Gene3D" id="1.10.287.1490">
    <property type="match status" value="1"/>
</dbReference>
<keyword evidence="5" id="KW-0132">Cell division</keyword>
<dbReference type="PANTHER" id="PTHR18937:SF12">
    <property type="entry name" value="STRUCTURAL MAINTENANCE OF CHROMOSOMES PROTEIN"/>
    <property type="match status" value="1"/>
</dbReference>
<feature type="region of interest" description="Disordered" evidence="12">
    <location>
        <begin position="819"/>
        <end position="839"/>
    </location>
</feature>
<dbReference type="InterPro" id="IPR036277">
    <property type="entry name" value="SMC_hinge_sf"/>
</dbReference>
<dbReference type="InterPro" id="IPR027417">
    <property type="entry name" value="P-loop_NTPase"/>
</dbReference>
<keyword evidence="9" id="KW-0131">Cell cycle</keyword>
<feature type="region of interest" description="Disordered" evidence="12">
    <location>
        <begin position="952"/>
        <end position="988"/>
    </location>
</feature>
<dbReference type="Pfam" id="PF02463">
    <property type="entry name" value="SMC_N"/>
    <property type="match status" value="1"/>
</dbReference>
<dbReference type="AlphaFoldDB" id="A0A443SQN3"/>
<dbReference type="GO" id="GO:0008278">
    <property type="term" value="C:cohesin complex"/>
    <property type="evidence" value="ECO:0007669"/>
    <property type="project" value="InterPro"/>
</dbReference>
<evidence type="ECO:0000256" key="11">
    <source>
        <dbReference type="SAM" id="Coils"/>
    </source>
</evidence>
<dbReference type="CDD" id="cd03275">
    <property type="entry name" value="ABC_SMC1_euk"/>
    <property type="match status" value="1"/>
</dbReference>
<dbReference type="SUPFAM" id="SSF75553">
    <property type="entry name" value="Smc hinge domain"/>
    <property type="match status" value="1"/>
</dbReference>
<comment type="subcellular location">
    <subcellularLocation>
        <location evidence="2">Chromosome</location>
    </subcellularLocation>
    <subcellularLocation>
        <location evidence="1 10">Nucleus</location>
    </subcellularLocation>
</comment>
<dbReference type="STRING" id="299467.A0A443SQN3"/>
<dbReference type="EMBL" id="NCKV01000749">
    <property type="protein sequence ID" value="RWS29829.1"/>
    <property type="molecule type" value="Genomic_DNA"/>
</dbReference>
<evidence type="ECO:0000256" key="10">
    <source>
        <dbReference type="PIRNR" id="PIRNR005719"/>
    </source>
</evidence>
<evidence type="ECO:0000259" key="13">
    <source>
        <dbReference type="SMART" id="SM00968"/>
    </source>
</evidence>
<feature type="compositionally biased region" description="Acidic residues" evidence="12">
    <location>
        <begin position="966"/>
        <end position="975"/>
    </location>
</feature>
<dbReference type="GO" id="GO:0005634">
    <property type="term" value="C:nucleus"/>
    <property type="evidence" value="ECO:0007669"/>
    <property type="project" value="UniProtKB-SubCell"/>
</dbReference>
<keyword evidence="8 10" id="KW-0539">Nucleus</keyword>
<evidence type="ECO:0000256" key="5">
    <source>
        <dbReference type="ARBA" id="ARBA00022618"/>
    </source>
</evidence>
<dbReference type="Pfam" id="PF06470">
    <property type="entry name" value="SMC_hinge"/>
    <property type="match status" value="1"/>
</dbReference>
<evidence type="ECO:0000256" key="3">
    <source>
        <dbReference type="ARBA" id="ARBA00005597"/>
    </source>
</evidence>
<comment type="similarity">
    <text evidence="3">Belongs to the SMC family. SMC1 subfamily.</text>
</comment>
<evidence type="ECO:0000256" key="4">
    <source>
        <dbReference type="ARBA" id="ARBA00022454"/>
    </source>
</evidence>
<accession>A0A443SQN3</accession>
<dbReference type="InterPro" id="IPR010935">
    <property type="entry name" value="SMC_hinge"/>
</dbReference>
<dbReference type="GO" id="GO:0051301">
    <property type="term" value="P:cell division"/>
    <property type="evidence" value="ECO:0007669"/>
    <property type="project" value="UniProtKB-KW"/>
</dbReference>
<dbReference type="InterPro" id="IPR024704">
    <property type="entry name" value="SMC"/>
</dbReference>
<dbReference type="InterPro" id="IPR028468">
    <property type="entry name" value="Smc1_ABC"/>
</dbReference>
<evidence type="ECO:0000256" key="1">
    <source>
        <dbReference type="ARBA" id="ARBA00004123"/>
    </source>
</evidence>
<dbReference type="GO" id="GO:0007062">
    <property type="term" value="P:sister chromatid cohesion"/>
    <property type="evidence" value="ECO:0007669"/>
    <property type="project" value="InterPro"/>
</dbReference>
<dbReference type="VEuPathDB" id="VectorBase:LDEU002209"/>
<feature type="compositionally biased region" description="Basic and acidic residues" evidence="12">
    <location>
        <begin position="830"/>
        <end position="839"/>
    </location>
</feature>
<name>A0A443SQN3_9ACAR</name>
<feature type="compositionally biased region" description="Polar residues" evidence="12">
    <location>
        <begin position="820"/>
        <end position="829"/>
    </location>
</feature>
<dbReference type="FunFam" id="3.40.50.300:FF:000564">
    <property type="entry name" value="Structural maintenance of chromosomes 1A"/>
    <property type="match status" value="1"/>
</dbReference>
<proteinExistence type="inferred from homology"/>
<keyword evidence="7 11" id="KW-0175">Coiled coil</keyword>
<keyword evidence="6" id="KW-0498">Mitosis</keyword>
<dbReference type="OrthoDB" id="413649at2759"/>
<dbReference type="Gene3D" id="1.20.1060.20">
    <property type="match status" value="1"/>
</dbReference>
<evidence type="ECO:0000313" key="15">
    <source>
        <dbReference type="Proteomes" id="UP000288716"/>
    </source>
</evidence>
<evidence type="ECO:0000256" key="8">
    <source>
        <dbReference type="ARBA" id="ARBA00023242"/>
    </source>
</evidence>
<feature type="coiled-coil region" evidence="11">
    <location>
        <begin position="1034"/>
        <end position="1061"/>
    </location>
</feature>